<evidence type="ECO:0008006" key="5">
    <source>
        <dbReference type="Google" id="ProtNLM"/>
    </source>
</evidence>
<dbReference type="AlphaFoldDB" id="A0AA39M696"/>
<proteinExistence type="predicted"/>
<feature type="region of interest" description="Disordered" evidence="1">
    <location>
        <begin position="32"/>
        <end position="63"/>
    </location>
</feature>
<reference evidence="3" key="1">
    <citation type="submission" date="2023-06" db="EMBL/GenBank/DDBJ databases">
        <title>Genomic analysis of the entomopathogenic nematode Steinernema hermaphroditum.</title>
        <authorList>
            <person name="Schwarz E.M."/>
            <person name="Heppert J.K."/>
            <person name="Baniya A."/>
            <person name="Schwartz H.T."/>
            <person name="Tan C.-H."/>
            <person name="Antoshechkin I."/>
            <person name="Sternberg P.W."/>
            <person name="Goodrich-Blair H."/>
            <person name="Dillman A.R."/>
        </authorList>
    </citation>
    <scope>NUCLEOTIDE SEQUENCE</scope>
    <source>
        <strain evidence="3">PS9179</strain>
        <tissue evidence="3">Whole animal</tissue>
    </source>
</reference>
<dbReference type="Proteomes" id="UP001175271">
    <property type="component" value="Unassembled WGS sequence"/>
</dbReference>
<organism evidence="3 4">
    <name type="scientific">Steinernema hermaphroditum</name>
    <dbReference type="NCBI Taxonomy" id="289476"/>
    <lineage>
        <taxon>Eukaryota</taxon>
        <taxon>Metazoa</taxon>
        <taxon>Ecdysozoa</taxon>
        <taxon>Nematoda</taxon>
        <taxon>Chromadorea</taxon>
        <taxon>Rhabditida</taxon>
        <taxon>Tylenchina</taxon>
        <taxon>Panagrolaimomorpha</taxon>
        <taxon>Strongyloidoidea</taxon>
        <taxon>Steinernematidae</taxon>
        <taxon>Steinernema</taxon>
    </lineage>
</organism>
<accession>A0AA39M696</accession>
<evidence type="ECO:0000256" key="2">
    <source>
        <dbReference type="SAM" id="SignalP"/>
    </source>
</evidence>
<feature type="chain" id="PRO_5041315522" description="EMI domain-containing protein" evidence="2">
    <location>
        <begin position="23"/>
        <end position="113"/>
    </location>
</feature>
<evidence type="ECO:0000256" key="1">
    <source>
        <dbReference type="SAM" id="MobiDB-lite"/>
    </source>
</evidence>
<evidence type="ECO:0000313" key="3">
    <source>
        <dbReference type="EMBL" id="KAK0422537.1"/>
    </source>
</evidence>
<gene>
    <name evidence="3" type="ORF">QR680_007629</name>
</gene>
<keyword evidence="4" id="KW-1185">Reference proteome</keyword>
<name>A0AA39M696_9BILA</name>
<comment type="caution">
    <text evidence="3">The sequence shown here is derived from an EMBL/GenBank/DDBJ whole genome shotgun (WGS) entry which is preliminary data.</text>
</comment>
<protein>
    <recommendedName>
        <fullName evidence="5">EMI domain-containing protein</fullName>
    </recommendedName>
</protein>
<dbReference type="EMBL" id="JAUCMV010000001">
    <property type="protein sequence ID" value="KAK0422537.1"/>
    <property type="molecule type" value="Genomic_DNA"/>
</dbReference>
<feature type="compositionally biased region" description="Polar residues" evidence="1">
    <location>
        <begin position="32"/>
        <end position="54"/>
    </location>
</feature>
<keyword evidence="2" id="KW-0732">Signal</keyword>
<feature type="signal peptide" evidence="2">
    <location>
        <begin position="1"/>
        <end position="22"/>
    </location>
</feature>
<sequence>MSTMRIPKAVVFCTVLLNTAAAAIDTVSGSDKQITMNNVPGTSAQLSRIASSPKPNWAERRNPRSPARKFYVSCFEIERRFEEYNDEETCHYPEVECETEGGKCQHNSPSDSF</sequence>
<evidence type="ECO:0000313" key="4">
    <source>
        <dbReference type="Proteomes" id="UP001175271"/>
    </source>
</evidence>